<evidence type="ECO:0000256" key="2">
    <source>
        <dbReference type="ARBA" id="ARBA00005426"/>
    </source>
</evidence>
<evidence type="ECO:0000256" key="9">
    <source>
        <dbReference type="ARBA" id="ARBA00030781"/>
    </source>
</evidence>
<dbReference type="Pfam" id="PF02391">
    <property type="entry name" value="MoaE"/>
    <property type="match status" value="1"/>
</dbReference>
<dbReference type="SUPFAM" id="SSF54690">
    <property type="entry name" value="Molybdopterin synthase subunit MoaE"/>
    <property type="match status" value="1"/>
</dbReference>
<dbReference type="Proteomes" id="UP000576082">
    <property type="component" value="Unassembled WGS sequence"/>
</dbReference>
<dbReference type="PANTHER" id="PTHR23404">
    <property type="entry name" value="MOLYBDOPTERIN SYNTHASE RELATED"/>
    <property type="match status" value="1"/>
</dbReference>
<evidence type="ECO:0000256" key="11">
    <source>
        <dbReference type="ARBA" id="ARBA00049878"/>
    </source>
</evidence>
<evidence type="ECO:0000256" key="1">
    <source>
        <dbReference type="ARBA" id="ARBA00005046"/>
    </source>
</evidence>
<comment type="caution">
    <text evidence="12">The sequence shown here is derived from an EMBL/GenBank/DDBJ whole genome shotgun (WGS) entry which is preliminary data.</text>
</comment>
<evidence type="ECO:0000313" key="12">
    <source>
        <dbReference type="EMBL" id="NME69557.1"/>
    </source>
</evidence>
<proteinExistence type="inferred from homology"/>
<comment type="similarity">
    <text evidence="2">Belongs to the MoaE family.</text>
</comment>
<evidence type="ECO:0000256" key="6">
    <source>
        <dbReference type="ARBA" id="ARBA00026066"/>
    </source>
</evidence>
<dbReference type="InterPro" id="IPR036563">
    <property type="entry name" value="MoaE_sf"/>
</dbReference>
<name>A0A7X9RVM1_9BACT</name>
<reference evidence="12 13" key="1">
    <citation type="submission" date="2020-04" db="EMBL/GenBank/DDBJ databases">
        <title>Flammeovirga sp. SR4, a novel species isolated from seawater.</title>
        <authorList>
            <person name="Wang X."/>
        </authorList>
    </citation>
    <scope>NUCLEOTIDE SEQUENCE [LARGE SCALE GENOMIC DNA]</scope>
    <source>
        <strain evidence="12 13">ATCC 23126</strain>
    </source>
</reference>
<sequence length="137" mass="15334">MIALQQTKEINTTSIIDSVKSDYCGAIDVFIGTVRDNLVGKKVTKLFFEAYETMAVSELQKIADTVKEKYKADKVSIVHAIGDCEVGEIAVVIAVSTPHRKASFEACEYAIDTLKDTVPIWKREYFEDGSHWVFSHP</sequence>
<gene>
    <name evidence="12" type="ORF">HHU12_16385</name>
</gene>
<protein>
    <recommendedName>
        <fullName evidence="4">Molybdopterin synthase catalytic subunit</fullName>
        <ecNumber evidence="3">2.8.1.12</ecNumber>
    </recommendedName>
    <alternativeName>
        <fullName evidence="9">MPT synthase subunit 2</fullName>
    </alternativeName>
    <alternativeName>
        <fullName evidence="7">Molybdenum cofactor biosynthesis protein E</fullName>
    </alternativeName>
    <alternativeName>
        <fullName evidence="8">Molybdopterin-converting factor large subunit</fullName>
    </alternativeName>
    <alternativeName>
        <fullName evidence="10">Molybdopterin-converting factor subunit 2</fullName>
    </alternativeName>
</protein>
<dbReference type="AlphaFoldDB" id="A0A7X9RVM1"/>
<comment type="pathway">
    <text evidence="1">Cofactor biosynthesis; molybdopterin biosynthesis.</text>
</comment>
<evidence type="ECO:0000256" key="5">
    <source>
        <dbReference type="ARBA" id="ARBA00023150"/>
    </source>
</evidence>
<dbReference type="GO" id="GO:0006777">
    <property type="term" value="P:Mo-molybdopterin cofactor biosynthetic process"/>
    <property type="evidence" value="ECO:0007669"/>
    <property type="project" value="UniProtKB-KW"/>
</dbReference>
<organism evidence="12 13">
    <name type="scientific">Flammeovirga aprica JL-4</name>
    <dbReference type="NCBI Taxonomy" id="694437"/>
    <lineage>
        <taxon>Bacteria</taxon>
        <taxon>Pseudomonadati</taxon>
        <taxon>Bacteroidota</taxon>
        <taxon>Cytophagia</taxon>
        <taxon>Cytophagales</taxon>
        <taxon>Flammeovirgaceae</taxon>
        <taxon>Flammeovirga</taxon>
    </lineage>
</organism>
<comment type="catalytic activity">
    <reaction evidence="11">
        <text>2 [molybdopterin-synthase sulfur-carrier protein]-C-terminal-Gly-aminoethanethioate + cyclic pyranopterin phosphate + H2O = molybdopterin + 2 [molybdopterin-synthase sulfur-carrier protein]-C-terminal Gly-Gly + 2 H(+)</text>
        <dbReference type="Rhea" id="RHEA:26333"/>
        <dbReference type="Rhea" id="RHEA-COMP:12202"/>
        <dbReference type="Rhea" id="RHEA-COMP:19907"/>
        <dbReference type="ChEBI" id="CHEBI:15377"/>
        <dbReference type="ChEBI" id="CHEBI:15378"/>
        <dbReference type="ChEBI" id="CHEBI:58698"/>
        <dbReference type="ChEBI" id="CHEBI:59648"/>
        <dbReference type="ChEBI" id="CHEBI:90778"/>
        <dbReference type="ChEBI" id="CHEBI:232372"/>
        <dbReference type="EC" id="2.8.1.12"/>
    </reaction>
</comment>
<dbReference type="Gene3D" id="3.90.1170.40">
    <property type="entry name" value="Molybdopterin biosynthesis MoaE subunit"/>
    <property type="match status" value="1"/>
</dbReference>
<keyword evidence="13" id="KW-1185">Reference proteome</keyword>
<evidence type="ECO:0000256" key="8">
    <source>
        <dbReference type="ARBA" id="ARBA00030407"/>
    </source>
</evidence>
<comment type="subunit">
    <text evidence="6">Heterotetramer of 2 MoaD subunits and 2 MoaE subunits. Also stable as homodimer. The enzyme changes between these two forms during catalysis.</text>
</comment>
<evidence type="ECO:0000313" key="13">
    <source>
        <dbReference type="Proteomes" id="UP000576082"/>
    </source>
</evidence>
<dbReference type="InterPro" id="IPR003448">
    <property type="entry name" value="Mopterin_biosynth_MoaE"/>
</dbReference>
<evidence type="ECO:0000256" key="3">
    <source>
        <dbReference type="ARBA" id="ARBA00011950"/>
    </source>
</evidence>
<accession>A0A7X9RVM1</accession>
<dbReference type="GO" id="GO:0030366">
    <property type="term" value="F:molybdopterin synthase activity"/>
    <property type="evidence" value="ECO:0007669"/>
    <property type="project" value="UniProtKB-EC"/>
</dbReference>
<dbReference type="RefSeq" id="WP_169657828.1">
    <property type="nucleotide sequence ID" value="NZ_JABANE010000043.1"/>
</dbReference>
<evidence type="ECO:0000256" key="4">
    <source>
        <dbReference type="ARBA" id="ARBA00013858"/>
    </source>
</evidence>
<dbReference type="CDD" id="cd00756">
    <property type="entry name" value="MoaE"/>
    <property type="match status" value="1"/>
</dbReference>
<evidence type="ECO:0000256" key="7">
    <source>
        <dbReference type="ARBA" id="ARBA00029745"/>
    </source>
</evidence>
<evidence type="ECO:0000256" key="10">
    <source>
        <dbReference type="ARBA" id="ARBA00032474"/>
    </source>
</evidence>
<dbReference type="EC" id="2.8.1.12" evidence="3"/>
<dbReference type="EMBL" id="JABANE010000043">
    <property type="protein sequence ID" value="NME69557.1"/>
    <property type="molecule type" value="Genomic_DNA"/>
</dbReference>
<keyword evidence="5" id="KW-0501">Molybdenum cofactor biosynthesis</keyword>